<feature type="non-terminal residue" evidence="4">
    <location>
        <position position="1"/>
    </location>
</feature>
<keyword evidence="1" id="KW-0175">Coiled coil</keyword>
<evidence type="ECO:0000259" key="3">
    <source>
        <dbReference type="Pfam" id="PF13807"/>
    </source>
</evidence>
<evidence type="ECO:0000313" key="5">
    <source>
        <dbReference type="Proteomes" id="UP000076962"/>
    </source>
</evidence>
<dbReference type="GO" id="GO:0004713">
    <property type="term" value="F:protein tyrosine kinase activity"/>
    <property type="evidence" value="ECO:0007669"/>
    <property type="project" value="TreeGrafter"/>
</dbReference>
<reference evidence="4 5" key="1">
    <citation type="submission" date="2016-05" db="EMBL/GenBank/DDBJ databases">
        <title>Single-cell genome of chain-forming Candidatus Thiomargarita nelsonii and comparison to other large sulfur-oxidizing bacteria.</title>
        <authorList>
            <person name="Winkel M."/>
            <person name="Salman V."/>
            <person name="Woyke T."/>
            <person name="Schulz-Vogt H."/>
            <person name="Richter M."/>
            <person name="Flood B."/>
            <person name="Bailey J."/>
            <person name="Amann R."/>
            <person name="Mussmann M."/>
        </authorList>
    </citation>
    <scope>NUCLEOTIDE SEQUENCE [LARGE SCALE GENOMIC DNA]</scope>
    <source>
        <strain evidence="4 5">THI036</strain>
    </source>
</reference>
<gene>
    <name evidence="4" type="ORF">THIOM_003503</name>
</gene>
<organism evidence="4 5">
    <name type="scientific">Candidatus Thiomargarita nelsonii</name>
    <dbReference type="NCBI Taxonomy" id="1003181"/>
    <lineage>
        <taxon>Bacteria</taxon>
        <taxon>Pseudomonadati</taxon>
        <taxon>Pseudomonadota</taxon>
        <taxon>Gammaproteobacteria</taxon>
        <taxon>Thiotrichales</taxon>
        <taxon>Thiotrichaceae</taxon>
        <taxon>Thiomargarita</taxon>
    </lineage>
</organism>
<sequence>QKHPQIRAANAELEAAIANKKTQTQLVIDGIIKEYEMAVATVKNLEGSLKSKKAEIQTLNKKEFELKRLERNIEVNSQLYNMFLTRFKETNASQDLQELQSTVGRVVEPALVPIAPFKPNKKINVIMGLVLGFLFSTLFVFFIEFLDNTIKTSEDVEQKLGLPLLGILPKMKISKKDENPYLMFLKKPQSQFA</sequence>
<dbReference type="GO" id="GO:0005886">
    <property type="term" value="C:plasma membrane"/>
    <property type="evidence" value="ECO:0007669"/>
    <property type="project" value="TreeGrafter"/>
</dbReference>
<dbReference type="AlphaFoldDB" id="A0A176RYA4"/>
<feature type="non-terminal residue" evidence="4">
    <location>
        <position position="193"/>
    </location>
</feature>
<dbReference type="PANTHER" id="PTHR32309">
    <property type="entry name" value="TYROSINE-PROTEIN KINASE"/>
    <property type="match status" value="1"/>
</dbReference>
<dbReference type="Pfam" id="PF13807">
    <property type="entry name" value="GNVR"/>
    <property type="match status" value="1"/>
</dbReference>
<evidence type="ECO:0000256" key="2">
    <source>
        <dbReference type="SAM" id="Phobius"/>
    </source>
</evidence>
<name>A0A176RYA4_9GAMM</name>
<protein>
    <submittedName>
        <fullName evidence="4">Exopolysaccharide biosynthesis protein</fullName>
    </submittedName>
</protein>
<keyword evidence="2" id="KW-0472">Membrane</keyword>
<keyword evidence="2" id="KW-1133">Transmembrane helix</keyword>
<dbReference type="Gene3D" id="3.40.50.300">
    <property type="entry name" value="P-loop containing nucleotide triphosphate hydrolases"/>
    <property type="match status" value="1"/>
</dbReference>
<dbReference type="Proteomes" id="UP000076962">
    <property type="component" value="Unassembled WGS sequence"/>
</dbReference>
<dbReference type="InterPro" id="IPR027417">
    <property type="entry name" value="P-loop_NTPase"/>
</dbReference>
<keyword evidence="5" id="KW-1185">Reference proteome</keyword>
<accession>A0A176RYA4</accession>
<dbReference type="EMBL" id="LUTY01002122">
    <property type="protein sequence ID" value="OAD20772.1"/>
    <property type="molecule type" value="Genomic_DNA"/>
</dbReference>
<proteinExistence type="predicted"/>
<comment type="caution">
    <text evidence="4">The sequence shown here is derived from an EMBL/GenBank/DDBJ whole genome shotgun (WGS) entry which is preliminary data.</text>
</comment>
<feature type="transmembrane region" description="Helical" evidence="2">
    <location>
        <begin position="123"/>
        <end position="143"/>
    </location>
</feature>
<dbReference type="InterPro" id="IPR032807">
    <property type="entry name" value="GNVR"/>
</dbReference>
<dbReference type="PANTHER" id="PTHR32309:SF13">
    <property type="entry name" value="FERRIC ENTEROBACTIN TRANSPORT PROTEIN FEPE"/>
    <property type="match status" value="1"/>
</dbReference>
<dbReference type="InterPro" id="IPR050445">
    <property type="entry name" value="Bact_polysacc_biosynth/exp"/>
</dbReference>
<feature type="domain" description="Tyrosine-protein kinase G-rich" evidence="3">
    <location>
        <begin position="66"/>
        <end position="142"/>
    </location>
</feature>
<keyword evidence="2" id="KW-0812">Transmembrane</keyword>
<evidence type="ECO:0000313" key="4">
    <source>
        <dbReference type="EMBL" id="OAD20772.1"/>
    </source>
</evidence>
<evidence type="ECO:0000256" key="1">
    <source>
        <dbReference type="SAM" id="Coils"/>
    </source>
</evidence>
<feature type="coiled-coil region" evidence="1">
    <location>
        <begin position="42"/>
        <end position="79"/>
    </location>
</feature>